<dbReference type="Gene3D" id="1.25.40.20">
    <property type="entry name" value="Ankyrin repeat-containing domain"/>
    <property type="match status" value="1"/>
</dbReference>
<name>A0A9N8I0E7_9STRA</name>
<proteinExistence type="predicted"/>
<dbReference type="PANTHER" id="PTHR24134">
    <property type="entry name" value="ANKYRIN REPEAT-CONTAINING PROTEIN DDB_G0279043"/>
    <property type="match status" value="1"/>
</dbReference>
<dbReference type="EMBL" id="CAICTM010002658">
    <property type="protein sequence ID" value="CAB9529888.1"/>
    <property type="molecule type" value="Genomic_DNA"/>
</dbReference>
<keyword evidence="1" id="KW-0677">Repeat</keyword>
<evidence type="ECO:0000256" key="3">
    <source>
        <dbReference type="PROSITE-ProRule" id="PRU00023"/>
    </source>
</evidence>
<dbReference type="AlphaFoldDB" id="A0A9N8I0E7"/>
<evidence type="ECO:0000313" key="5">
    <source>
        <dbReference type="EMBL" id="CAB9529888.1"/>
    </source>
</evidence>
<organism evidence="5 6">
    <name type="scientific">Seminavis robusta</name>
    <dbReference type="NCBI Taxonomy" id="568900"/>
    <lineage>
        <taxon>Eukaryota</taxon>
        <taxon>Sar</taxon>
        <taxon>Stramenopiles</taxon>
        <taxon>Ochrophyta</taxon>
        <taxon>Bacillariophyta</taxon>
        <taxon>Bacillariophyceae</taxon>
        <taxon>Bacillariophycidae</taxon>
        <taxon>Naviculales</taxon>
        <taxon>Naviculaceae</taxon>
        <taxon>Seminavis</taxon>
    </lineage>
</organism>
<dbReference type="OrthoDB" id="539213at2759"/>
<feature type="compositionally biased region" description="Basic and acidic residues" evidence="4">
    <location>
        <begin position="422"/>
        <end position="433"/>
    </location>
</feature>
<accession>A0A9N8I0E7</accession>
<sequence length="535" mass="59800">MASPSTGGSSLDVPLVNDFEDSNGDDNDTSGSATKKAAFLLLVVVGLAALMLNGCPHSKNQSTFDASFAEVHTLEDGGPKTYGMDVSWPIHGSISERNDFRRPEDRFAKNSRHDTYIKHLQGCRAHYGKFSKAAARTCDTYEFDRLLMNKRQPQSMENYTDVGFKKIRAPPRVAKIIQDFWEQNKDKQVPEVWPEGNIYLNHWESPSMMVSVDDTGLRGSGYHLKRNIWDSAQSTISQWAGGQDVTPVSMYGIRVYTNGSLLVPHVDRLPLVASAMINVAQEVEEDWPMEVYSHKTGMAHNVTLHPGDMLLFESHSVVHGRPFPLKGKFYAMIFIHFEPTGRTALKQRVGVDEQYRQAVQDGVGGQSSSEQSSLLPPYIRRFSPEEEHWQRENPGGWRSPAMSPASFELQPDDNGNSAAEEQQPKQPEEHQAARDGDIAYWEAALDKAANQYKLVNRRDAYGWQPIHESATNGREDLVDLLLRHGANINARTHGGRGGTPLFLAQHKLGSHHPIVSFLVDRGALSIPPDSFREEL</sequence>
<gene>
    <name evidence="5" type="ORF">SEMRO_2660_G333970.1</name>
</gene>
<feature type="repeat" description="ANK" evidence="3">
    <location>
        <begin position="461"/>
        <end position="493"/>
    </location>
</feature>
<feature type="compositionally biased region" description="Acidic residues" evidence="4">
    <location>
        <begin position="18"/>
        <end position="28"/>
    </location>
</feature>
<protein>
    <submittedName>
        <fullName evidence="5">Ankyrin Repeat</fullName>
    </submittedName>
</protein>
<dbReference type="PROSITE" id="PS50297">
    <property type="entry name" value="ANK_REP_REGION"/>
    <property type="match status" value="1"/>
</dbReference>
<dbReference type="SUPFAM" id="SSF48403">
    <property type="entry name" value="Ankyrin repeat"/>
    <property type="match status" value="1"/>
</dbReference>
<evidence type="ECO:0000256" key="2">
    <source>
        <dbReference type="ARBA" id="ARBA00023043"/>
    </source>
</evidence>
<feature type="region of interest" description="Disordered" evidence="4">
    <location>
        <begin position="1"/>
        <end position="30"/>
    </location>
</feature>
<dbReference type="PROSITE" id="PS50088">
    <property type="entry name" value="ANK_REPEAT"/>
    <property type="match status" value="1"/>
</dbReference>
<dbReference type="Pfam" id="PF12796">
    <property type="entry name" value="Ank_2"/>
    <property type="match status" value="1"/>
</dbReference>
<reference evidence="5" key="1">
    <citation type="submission" date="2020-06" db="EMBL/GenBank/DDBJ databases">
        <authorList>
            <consortium name="Plant Systems Biology data submission"/>
        </authorList>
    </citation>
    <scope>NUCLEOTIDE SEQUENCE</scope>
    <source>
        <strain evidence="5">D6</strain>
    </source>
</reference>
<dbReference type="InterPro" id="IPR002110">
    <property type="entry name" value="Ankyrin_rpt"/>
</dbReference>
<dbReference type="PANTHER" id="PTHR24134:SF9">
    <property type="entry name" value="ANKYRIN REPEAT AND SOCS BOX PROTEIN 8"/>
    <property type="match status" value="1"/>
</dbReference>
<evidence type="ECO:0000256" key="4">
    <source>
        <dbReference type="SAM" id="MobiDB-lite"/>
    </source>
</evidence>
<feature type="region of interest" description="Disordered" evidence="4">
    <location>
        <begin position="386"/>
        <end position="433"/>
    </location>
</feature>
<keyword evidence="2 3" id="KW-0040">ANK repeat</keyword>
<evidence type="ECO:0000313" key="6">
    <source>
        <dbReference type="Proteomes" id="UP001153069"/>
    </source>
</evidence>
<keyword evidence="6" id="KW-1185">Reference proteome</keyword>
<dbReference type="InterPro" id="IPR036770">
    <property type="entry name" value="Ankyrin_rpt-contain_sf"/>
</dbReference>
<comment type="caution">
    <text evidence="5">The sequence shown here is derived from an EMBL/GenBank/DDBJ whole genome shotgun (WGS) entry which is preliminary data.</text>
</comment>
<dbReference type="SMART" id="SM00248">
    <property type="entry name" value="ANK"/>
    <property type="match status" value="2"/>
</dbReference>
<dbReference type="Proteomes" id="UP001153069">
    <property type="component" value="Unassembled WGS sequence"/>
</dbReference>
<evidence type="ECO:0000256" key="1">
    <source>
        <dbReference type="ARBA" id="ARBA00022737"/>
    </source>
</evidence>